<organism evidence="15 16">
    <name type="scientific">Astrephomene gubernaculifera</name>
    <dbReference type="NCBI Taxonomy" id="47775"/>
    <lineage>
        <taxon>Eukaryota</taxon>
        <taxon>Viridiplantae</taxon>
        <taxon>Chlorophyta</taxon>
        <taxon>core chlorophytes</taxon>
        <taxon>Chlorophyceae</taxon>
        <taxon>CS clade</taxon>
        <taxon>Chlamydomonadales</taxon>
        <taxon>Astrephomenaceae</taxon>
        <taxon>Astrephomene</taxon>
    </lineage>
</organism>
<dbReference type="InterPro" id="IPR039606">
    <property type="entry name" value="Phytol/farnesol_kinase"/>
</dbReference>
<evidence type="ECO:0000256" key="8">
    <source>
        <dbReference type="ARBA" id="ARBA00022946"/>
    </source>
</evidence>
<keyword evidence="6" id="KW-0812">Transmembrane</keyword>
<comment type="similarity">
    <text evidence="2">Belongs to the polyprenol kinase family.</text>
</comment>
<comment type="catalytic activity">
    <reaction evidence="13">
        <text>phytol + CTP = phytyl phosphate + CDP + H(+)</text>
        <dbReference type="Rhea" id="RHEA:38055"/>
        <dbReference type="ChEBI" id="CHEBI:15378"/>
        <dbReference type="ChEBI" id="CHEBI:17327"/>
        <dbReference type="ChEBI" id="CHEBI:37563"/>
        <dbReference type="ChEBI" id="CHEBI:58069"/>
        <dbReference type="ChEBI" id="CHEBI:75483"/>
        <dbReference type="EC" id="2.7.1.182"/>
    </reaction>
</comment>
<evidence type="ECO:0000256" key="14">
    <source>
        <dbReference type="SAM" id="MobiDB-lite"/>
    </source>
</evidence>
<evidence type="ECO:0000256" key="10">
    <source>
        <dbReference type="ARBA" id="ARBA00023136"/>
    </source>
</evidence>
<feature type="compositionally biased region" description="Low complexity" evidence="14">
    <location>
        <begin position="443"/>
        <end position="454"/>
    </location>
</feature>
<keyword evidence="9" id="KW-1133">Transmembrane helix</keyword>
<protein>
    <recommendedName>
        <fullName evidence="12">phytol kinase</fullName>
        <ecNumber evidence="12">2.7.1.182</ecNumber>
    </recommendedName>
</protein>
<evidence type="ECO:0000256" key="9">
    <source>
        <dbReference type="ARBA" id="ARBA00022989"/>
    </source>
</evidence>
<feature type="region of interest" description="Disordered" evidence="14">
    <location>
        <begin position="678"/>
        <end position="699"/>
    </location>
</feature>
<keyword evidence="5" id="KW-0808">Transferase</keyword>
<keyword evidence="7" id="KW-0418">Kinase</keyword>
<evidence type="ECO:0000256" key="13">
    <source>
        <dbReference type="ARBA" id="ARBA00048889"/>
    </source>
</evidence>
<evidence type="ECO:0000256" key="2">
    <source>
        <dbReference type="ARBA" id="ARBA00010794"/>
    </source>
</evidence>
<name>A0AAD3E4G4_9CHLO</name>
<keyword evidence="4" id="KW-0934">Plastid</keyword>
<feature type="region of interest" description="Disordered" evidence="14">
    <location>
        <begin position="442"/>
        <end position="465"/>
    </location>
</feature>
<evidence type="ECO:0000256" key="4">
    <source>
        <dbReference type="ARBA" id="ARBA00022640"/>
    </source>
</evidence>
<evidence type="ECO:0000256" key="3">
    <source>
        <dbReference type="ARBA" id="ARBA00022528"/>
    </source>
</evidence>
<accession>A0AAD3E4G4</accession>
<dbReference type="PANTHER" id="PTHR32523:SF8">
    <property type="entry name" value="DOLICHOL KINASE"/>
    <property type="match status" value="1"/>
</dbReference>
<proteinExistence type="inferred from homology"/>
<evidence type="ECO:0000256" key="12">
    <source>
        <dbReference type="ARBA" id="ARBA00039024"/>
    </source>
</evidence>
<feature type="compositionally biased region" description="Low complexity" evidence="14">
    <location>
        <begin position="1034"/>
        <end position="1050"/>
    </location>
</feature>
<evidence type="ECO:0000256" key="6">
    <source>
        <dbReference type="ARBA" id="ARBA00022692"/>
    </source>
</evidence>
<dbReference type="GO" id="GO:0016020">
    <property type="term" value="C:membrane"/>
    <property type="evidence" value="ECO:0007669"/>
    <property type="project" value="UniProtKB-SubCell"/>
</dbReference>
<sequence>MAPQHCQLPAETAALLACIPAAAKRLLQDDERRSKGRRPTMDAFDLQDLTHKLSCLWSKIRKTEVFEVLACEPFLRALLGIVAVVARWPPVDHRTAFGSSSSKTTRSNSAIDVFGLVAFGDDPHDAVAFMFPKPVASSCSTSSSSTAADGVSSKLPQQRAPLGGLIPLPTVGQKTARQRQPAAEQKTSSSAPAPAYVPVCRCPTCARRQHRGNAGEAERRVPVHGVNGRFGVYETFPPDCTATYWTPDTPAGGAPSYERARWELRHVTFMVVKELLGLGLIRSPVQGDAVRGAGGSSNKDGCSPPPAAVVALACGLLRGGLLRCCSRWLAAAADRAQGLLRAATTGAAAAAEATEAVAATGAAEGAGAAETAAGGFEAPTLAAGPPSAGVAAAPRQLNMADIKAAMDYCTELLFRTVYILLPLACVAKALVQVHVKQEGGGAAAATTRASTASGNGSGRTGPQAQPEVQLLRQMPYITELLAALRKSNVVEHFSRVVLLSLELGKLADDSMQLAAAVTTPAAAATAAKEGASAVDEVGLCHLLHFYIFTLFCLQQTMNSCGTIAKTALDGILTAPCTQHLLLSTCLVALCTADCGPSHGLPQHLTRYLPVIGVERHGFPSNLKHKQGRQEMWTCVPLSTIPALLRSQEGPLPGQFMSLRMLLRIGQLAVRSAELLAADPASEGEAASEEDDDGEGGNGVGPLEIVLPRKVLVDVARASLYAMTGLLAAVPEGKAERAARRDMWRLIVSLARHGPPFADTDDQRGIAELIVPELKPVLVTESSMLASPEPQLDIALSAGLIPCLERLLRRAGQAPDGPEAAVVIAMHVNDIGVERLLGGMVVYGDPQQAAALLVTLGKLLRQLLPKLMAIVPAMLGREAYISGGHGSSSNSDFKMDGQEMQLVLFLLELVNCVLVEGATWMGSLIVTSSDAEAERAAAIRHQTSRLVMYAVYDWLPLLSRLVLVTAQAPQLPKHMQRHWEMQQADCLGQLVESISLALMSWLQFLPSLYPRKYGGSYFNYMRHAAAAAGSRPHSSSKNASSTSAASSTLKA</sequence>
<dbReference type="EC" id="2.7.1.182" evidence="12"/>
<evidence type="ECO:0000256" key="7">
    <source>
        <dbReference type="ARBA" id="ARBA00022777"/>
    </source>
</evidence>
<feature type="non-terminal residue" evidence="15">
    <location>
        <position position="1050"/>
    </location>
</feature>
<evidence type="ECO:0000256" key="1">
    <source>
        <dbReference type="ARBA" id="ARBA00004508"/>
    </source>
</evidence>
<gene>
    <name evidence="15" type="ORF">Agub_g14994</name>
</gene>
<dbReference type="AlphaFoldDB" id="A0AAD3E4G4"/>
<keyword evidence="8" id="KW-0809">Transit peptide</keyword>
<dbReference type="GO" id="GO:0010276">
    <property type="term" value="F:phytol kinase activity"/>
    <property type="evidence" value="ECO:0007669"/>
    <property type="project" value="UniProtKB-EC"/>
</dbReference>
<keyword evidence="3" id="KW-0150">Chloroplast</keyword>
<feature type="region of interest" description="Disordered" evidence="14">
    <location>
        <begin position="1028"/>
        <end position="1050"/>
    </location>
</feature>
<comment type="subcellular location">
    <subcellularLocation>
        <location evidence="1">Plastid</location>
        <location evidence="1">Chloroplast membrane</location>
        <topology evidence="1">Multi-pass membrane protein</topology>
    </subcellularLocation>
</comment>
<comment type="pathway">
    <text evidence="11">Cofactor biosynthesis; tocopherol biosynthesis.</text>
</comment>
<comment type="caution">
    <text evidence="15">The sequence shown here is derived from an EMBL/GenBank/DDBJ whole genome shotgun (WGS) entry which is preliminary data.</text>
</comment>
<dbReference type="EMBL" id="BMAR01000064">
    <property type="protein sequence ID" value="GFR52422.1"/>
    <property type="molecule type" value="Genomic_DNA"/>
</dbReference>
<evidence type="ECO:0000313" key="16">
    <source>
        <dbReference type="Proteomes" id="UP001054857"/>
    </source>
</evidence>
<keyword evidence="10" id="KW-0472">Membrane</keyword>
<evidence type="ECO:0000313" key="15">
    <source>
        <dbReference type="EMBL" id="GFR52422.1"/>
    </source>
</evidence>
<reference evidence="15 16" key="1">
    <citation type="journal article" date="2021" name="Sci. Rep.">
        <title>Genome sequencing of the multicellular alga Astrephomene provides insights into convergent evolution of germ-soma differentiation.</title>
        <authorList>
            <person name="Yamashita S."/>
            <person name="Yamamoto K."/>
            <person name="Matsuzaki R."/>
            <person name="Suzuki S."/>
            <person name="Yamaguchi H."/>
            <person name="Hirooka S."/>
            <person name="Minakuchi Y."/>
            <person name="Miyagishima S."/>
            <person name="Kawachi M."/>
            <person name="Toyoda A."/>
            <person name="Nozaki H."/>
        </authorList>
    </citation>
    <scope>NUCLEOTIDE SEQUENCE [LARGE SCALE GENOMIC DNA]</scope>
    <source>
        <strain evidence="15 16">NIES-4017</strain>
    </source>
</reference>
<feature type="region of interest" description="Disordered" evidence="14">
    <location>
        <begin position="162"/>
        <end position="192"/>
    </location>
</feature>
<dbReference type="Proteomes" id="UP001054857">
    <property type="component" value="Unassembled WGS sequence"/>
</dbReference>
<dbReference type="PANTHER" id="PTHR32523">
    <property type="entry name" value="PHYTOL KINASE 1, CHLOROPLASTIC"/>
    <property type="match status" value="1"/>
</dbReference>
<dbReference type="GO" id="GO:0009507">
    <property type="term" value="C:chloroplast"/>
    <property type="evidence" value="ECO:0007669"/>
    <property type="project" value="UniProtKB-SubCell"/>
</dbReference>
<evidence type="ECO:0000256" key="5">
    <source>
        <dbReference type="ARBA" id="ARBA00022679"/>
    </source>
</evidence>
<keyword evidence="16" id="KW-1185">Reference proteome</keyword>
<evidence type="ECO:0000256" key="11">
    <source>
        <dbReference type="ARBA" id="ARBA00024015"/>
    </source>
</evidence>
<feature type="compositionally biased region" description="Acidic residues" evidence="14">
    <location>
        <begin position="685"/>
        <end position="694"/>
    </location>
</feature>